<name>R9R137_9CAUD</name>
<dbReference type="Pfam" id="PF25714">
    <property type="entry name" value="Phage_HCP1"/>
    <property type="match status" value="1"/>
</dbReference>
<accession>R9R137</accession>
<dbReference type="EMBL" id="KC182545">
    <property type="protein sequence ID" value="AGI10798.1"/>
    <property type="molecule type" value="Genomic_DNA"/>
</dbReference>
<proteinExistence type="predicted"/>
<organism evidence="1 2">
    <name type="scientific">Lactococcus phage fd13</name>
    <dbReference type="NCBI Taxonomy" id="213782"/>
    <lineage>
        <taxon>Viruses</taxon>
        <taxon>Duplodnaviria</taxon>
        <taxon>Heunggongvirae</taxon>
        <taxon>Uroviricota</taxon>
        <taxon>Caudoviricetes</taxon>
        <taxon>Skunavirus</taxon>
        <taxon>Skunavirus fd13</taxon>
    </lineage>
</organism>
<reference evidence="1 2" key="1">
    <citation type="journal article" date="2013" name="Appl. Environ. Microbiol.">
        <title>Investigation of the Relationship between Lactococcal Host Cell Wall Polysaccharide Genotype and 936 Phage Receptor Binding Protein Phylogeny.</title>
        <authorList>
            <person name="Mahony J."/>
            <person name="Kot W."/>
            <person name="Murphy J."/>
            <person name="Ainsworth S."/>
            <person name="Neve H."/>
            <person name="Hansen L.H."/>
            <person name="Heller K.J."/>
            <person name="Sorensen S.J."/>
            <person name="Hammer K."/>
            <person name="Cambillau C."/>
            <person name="Vogensen F.K."/>
            <person name="van Sinderen D."/>
        </authorList>
    </citation>
    <scope>NUCLEOTIDE SEQUENCE [LARGE SCALE GENOMIC DNA]</scope>
</reference>
<dbReference type="InterPro" id="IPR058001">
    <property type="entry name" value="HCP1"/>
</dbReference>
<keyword evidence="2" id="KW-1185">Reference proteome</keyword>
<gene>
    <name evidence="1" type="ORF">fd13_008</name>
</gene>
<protein>
    <recommendedName>
        <fullName evidence="3">Structural protein 2</fullName>
    </recommendedName>
</protein>
<evidence type="ECO:0000313" key="2">
    <source>
        <dbReference type="Proteomes" id="UP000014666"/>
    </source>
</evidence>
<dbReference type="Proteomes" id="UP000014666">
    <property type="component" value="Segment"/>
</dbReference>
<sequence>MMIFSQVTLQVETTVKKKNGAEANVIKPIVLPAVKQRINQSRLDEFSMIGLGKNVRYELNGIGEMEDLVFNYFLNEKGETFKRTTWERNPKNNKMILEGIVSNGL</sequence>
<evidence type="ECO:0000313" key="1">
    <source>
        <dbReference type="EMBL" id="AGI10798.1"/>
    </source>
</evidence>
<evidence type="ECO:0008006" key="3">
    <source>
        <dbReference type="Google" id="ProtNLM"/>
    </source>
</evidence>